<dbReference type="Proteomes" id="UP000294894">
    <property type="component" value="Chromosome"/>
</dbReference>
<keyword evidence="2" id="KW-1185">Reference proteome</keyword>
<proteinExistence type="predicted"/>
<evidence type="ECO:0000313" key="1">
    <source>
        <dbReference type="EMBL" id="QBR91893.1"/>
    </source>
</evidence>
<name>A0A4P7GJ40_9ACTN</name>
<organism evidence="1 2">
    <name type="scientific">Nocardioides euryhalodurans</name>
    <dbReference type="NCBI Taxonomy" id="2518370"/>
    <lineage>
        <taxon>Bacteria</taxon>
        <taxon>Bacillati</taxon>
        <taxon>Actinomycetota</taxon>
        <taxon>Actinomycetes</taxon>
        <taxon>Propionibacteriales</taxon>
        <taxon>Nocardioidaceae</taxon>
        <taxon>Nocardioides</taxon>
    </lineage>
</organism>
<evidence type="ECO:0000313" key="2">
    <source>
        <dbReference type="Proteomes" id="UP000294894"/>
    </source>
</evidence>
<dbReference type="OrthoDB" id="3789554at2"/>
<dbReference type="KEGG" id="noy:EXE57_06095"/>
<dbReference type="EMBL" id="CP038267">
    <property type="protein sequence ID" value="QBR91893.1"/>
    <property type="molecule type" value="Genomic_DNA"/>
</dbReference>
<protein>
    <submittedName>
        <fullName evidence="1">Uncharacterized protein</fullName>
    </submittedName>
</protein>
<accession>A0A4P7GJ40</accession>
<reference evidence="1 2" key="1">
    <citation type="submission" date="2019-03" db="EMBL/GenBank/DDBJ databases">
        <title>Three New Species of Nocardioides, Nocardioides euryhalodurans sp. nov., Nocardioides seonyuensis sp. nov. and Nocardioides eburneoflavus sp. nov., Iolated from Soil.</title>
        <authorList>
            <person name="Roh S.G."/>
            <person name="Lee C."/>
            <person name="Kim M.-K."/>
            <person name="Kim S.B."/>
        </authorList>
    </citation>
    <scope>NUCLEOTIDE SEQUENCE [LARGE SCALE GENOMIC DNA]</scope>
    <source>
        <strain evidence="1 2">MMS17-SY117</strain>
    </source>
</reference>
<gene>
    <name evidence="1" type="ORF">EXE57_06095</name>
</gene>
<dbReference type="AlphaFoldDB" id="A0A4P7GJ40"/>
<dbReference type="RefSeq" id="WP_135075083.1">
    <property type="nucleotide sequence ID" value="NZ_CP038267.1"/>
</dbReference>
<sequence length="79" mass="7847">MINTMIPMTAQIPSGSALPTSASTTAALAGTRADAAFGMAPAGAICIAPTYVVRDRHVAGDVLAQGTFPGSTAWSPPTS</sequence>